<dbReference type="Gramene" id="KOM51932">
    <property type="protein sequence ID" value="KOM51932"/>
    <property type="gene ID" value="LR48_Vigan09g059100"/>
</dbReference>
<feature type="compositionally biased region" description="Acidic residues" evidence="1">
    <location>
        <begin position="243"/>
        <end position="270"/>
    </location>
</feature>
<feature type="region of interest" description="Disordered" evidence="1">
    <location>
        <begin position="142"/>
        <end position="174"/>
    </location>
</feature>
<feature type="compositionally biased region" description="Polar residues" evidence="1">
    <location>
        <begin position="231"/>
        <end position="241"/>
    </location>
</feature>
<name>A0A0L9VAH8_PHAAN</name>
<gene>
    <name evidence="2" type="ORF">LR48_Vigan09g059100</name>
</gene>
<evidence type="ECO:0000313" key="3">
    <source>
        <dbReference type="Proteomes" id="UP000053144"/>
    </source>
</evidence>
<protein>
    <submittedName>
        <fullName evidence="2">Uncharacterized protein</fullName>
    </submittedName>
</protein>
<sequence>MTSLLAVGYETRLGYDSHLESSQIWSGPEAWDCFFLIARVLYRLYLEKEIDLEPANSMYRLCSLCEANKQGIEAKAAFAHSFVLGTRSKRMHWMDARALRRKDAFRGERPWGDTVCDPWISDRETRPRKAVDEAYYKQYCGGDEAAQPVPPRRPRRGRGPPKGQASAEPQEAEPFQMRDMYMSLLDTRMQSIQRGQVATTEMIIGMYDTTPTHRWTMDEFHNVVAWPEEQGQGSRVGTTEASAMDDEDDEKAFEDAEDDEEEEDLDDIMG</sequence>
<reference evidence="3" key="1">
    <citation type="journal article" date="2015" name="Proc. Natl. Acad. Sci. U.S.A.">
        <title>Genome sequencing of adzuki bean (Vigna angularis) provides insight into high starch and low fat accumulation and domestication.</title>
        <authorList>
            <person name="Yang K."/>
            <person name="Tian Z."/>
            <person name="Chen C."/>
            <person name="Luo L."/>
            <person name="Zhao B."/>
            <person name="Wang Z."/>
            <person name="Yu L."/>
            <person name="Li Y."/>
            <person name="Sun Y."/>
            <person name="Li W."/>
            <person name="Chen Y."/>
            <person name="Li Y."/>
            <person name="Zhang Y."/>
            <person name="Ai D."/>
            <person name="Zhao J."/>
            <person name="Shang C."/>
            <person name="Ma Y."/>
            <person name="Wu B."/>
            <person name="Wang M."/>
            <person name="Gao L."/>
            <person name="Sun D."/>
            <person name="Zhang P."/>
            <person name="Guo F."/>
            <person name="Wang W."/>
            <person name="Li Y."/>
            <person name="Wang J."/>
            <person name="Varshney R.K."/>
            <person name="Wang J."/>
            <person name="Ling H.Q."/>
            <person name="Wan P."/>
        </authorList>
    </citation>
    <scope>NUCLEOTIDE SEQUENCE</scope>
    <source>
        <strain evidence="3">cv. Jingnong 6</strain>
    </source>
</reference>
<dbReference type="Proteomes" id="UP000053144">
    <property type="component" value="Chromosome 9"/>
</dbReference>
<dbReference type="AlphaFoldDB" id="A0A0L9VAH8"/>
<dbReference type="EMBL" id="CM003379">
    <property type="protein sequence ID" value="KOM51932.1"/>
    <property type="molecule type" value="Genomic_DNA"/>
</dbReference>
<proteinExistence type="predicted"/>
<evidence type="ECO:0000256" key="1">
    <source>
        <dbReference type="SAM" id="MobiDB-lite"/>
    </source>
</evidence>
<evidence type="ECO:0000313" key="2">
    <source>
        <dbReference type="EMBL" id="KOM51932.1"/>
    </source>
</evidence>
<accession>A0A0L9VAH8</accession>
<feature type="region of interest" description="Disordered" evidence="1">
    <location>
        <begin position="228"/>
        <end position="270"/>
    </location>
</feature>
<organism evidence="2 3">
    <name type="scientific">Phaseolus angularis</name>
    <name type="common">Azuki bean</name>
    <name type="synonym">Vigna angularis</name>
    <dbReference type="NCBI Taxonomy" id="3914"/>
    <lineage>
        <taxon>Eukaryota</taxon>
        <taxon>Viridiplantae</taxon>
        <taxon>Streptophyta</taxon>
        <taxon>Embryophyta</taxon>
        <taxon>Tracheophyta</taxon>
        <taxon>Spermatophyta</taxon>
        <taxon>Magnoliopsida</taxon>
        <taxon>eudicotyledons</taxon>
        <taxon>Gunneridae</taxon>
        <taxon>Pentapetalae</taxon>
        <taxon>rosids</taxon>
        <taxon>fabids</taxon>
        <taxon>Fabales</taxon>
        <taxon>Fabaceae</taxon>
        <taxon>Papilionoideae</taxon>
        <taxon>50 kb inversion clade</taxon>
        <taxon>NPAAA clade</taxon>
        <taxon>indigoferoid/millettioid clade</taxon>
        <taxon>Phaseoleae</taxon>
        <taxon>Vigna</taxon>
    </lineage>
</organism>